<dbReference type="Proteomes" id="UP001172102">
    <property type="component" value="Unassembled WGS sequence"/>
</dbReference>
<accession>A0AA40A381</accession>
<dbReference type="AlphaFoldDB" id="A0AA40A381"/>
<reference evidence="1" key="1">
    <citation type="submission" date="2023-06" db="EMBL/GenBank/DDBJ databases">
        <title>Genome-scale phylogeny and comparative genomics of the fungal order Sordariales.</title>
        <authorList>
            <consortium name="Lawrence Berkeley National Laboratory"/>
            <person name="Hensen N."/>
            <person name="Bonometti L."/>
            <person name="Westerberg I."/>
            <person name="Brannstrom I.O."/>
            <person name="Guillou S."/>
            <person name="Cros-Aarteil S."/>
            <person name="Calhoun S."/>
            <person name="Haridas S."/>
            <person name="Kuo A."/>
            <person name="Mondo S."/>
            <person name="Pangilinan J."/>
            <person name="Riley R."/>
            <person name="Labutti K."/>
            <person name="Andreopoulos B."/>
            <person name="Lipzen A."/>
            <person name="Chen C."/>
            <person name="Yanf M."/>
            <person name="Daum C."/>
            <person name="Ng V."/>
            <person name="Clum A."/>
            <person name="Steindorff A."/>
            <person name="Ohm R."/>
            <person name="Martin F."/>
            <person name="Silar P."/>
            <person name="Natvig D."/>
            <person name="Lalanne C."/>
            <person name="Gautier V."/>
            <person name="Ament-Velasquez S.L."/>
            <person name="Kruys A."/>
            <person name="Hutchinson M.I."/>
            <person name="Powell A.J."/>
            <person name="Barry K."/>
            <person name="Miller A.N."/>
            <person name="Grigoriev I.V."/>
            <person name="Debuchy R."/>
            <person name="Gladieux P."/>
            <person name="Thoren M.H."/>
            <person name="Johannesson H."/>
        </authorList>
    </citation>
    <scope>NUCLEOTIDE SEQUENCE</scope>
    <source>
        <strain evidence="1">SMH4607-1</strain>
    </source>
</reference>
<dbReference type="EMBL" id="JAUKUA010000006">
    <property type="protein sequence ID" value="KAK0708473.1"/>
    <property type="molecule type" value="Genomic_DNA"/>
</dbReference>
<protein>
    <submittedName>
        <fullName evidence="1">Uncharacterized protein</fullName>
    </submittedName>
</protein>
<sequence length="75" mass="8538">MESLSSGNYAPELEDWSEIAKSFELFRRLQLSNQTSIDYVITIPSGPTEIELTGAGDIQSLPQYQSKDELFFIYK</sequence>
<organism evidence="1 2">
    <name type="scientific">Lasiosphaeris hirsuta</name>
    <dbReference type="NCBI Taxonomy" id="260670"/>
    <lineage>
        <taxon>Eukaryota</taxon>
        <taxon>Fungi</taxon>
        <taxon>Dikarya</taxon>
        <taxon>Ascomycota</taxon>
        <taxon>Pezizomycotina</taxon>
        <taxon>Sordariomycetes</taxon>
        <taxon>Sordariomycetidae</taxon>
        <taxon>Sordariales</taxon>
        <taxon>Lasiosphaeriaceae</taxon>
        <taxon>Lasiosphaeris</taxon>
    </lineage>
</organism>
<evidence type="ECO:0000313" key="2">
    <source>
        <dbReference type="Proteomes" id="UP001172102"/>
    </source>
</evidence>
<keyword evidence="2" id="KW-1185">Reference proteome</keyword>
<evidence type="ECO:0000313" key="1">
    <source>
        <dbReference type="EMBL" id="KAK0708473.1"/>
    </source>
</evidence>
<name>A0AA40A381_9PEZI</name>
<comment type="caution">
    <text evidence="1">The sequence shown here is derived from an EMBL/GenBank/DDBJ whole genome shotgun (WGS) entry which is preliminary data.</text>
</comment>
<gene>
    <name evidence="1" type="ORF">B0H67DRAFT_686537</name>
</gene>
<proteinExistence type="predicted"/>